<name>A0A6J6NHD1_9ZZZZ</name>
<evidence type="ECO:0000256" key="2">
    <source>
        <dbReference type="ARBA" id="ARBA00023002"/>
    </source>
</evidence>
<dbReference type="PRINTS" id="PR00081">
    <property type="entry name" value="GDHRDH"/>
</dbReference>
<dbReference type="PROSITE" id="PS00061">
    <property type="entry name" value="ADH_SHORT"/>
    <property type="match status" value="1"/>
</dbReference>
<comment type="similarity">
    <text evidence="1">Belongs to the short-chain dehydrogenases/reductases (SDR) family.</text>
</comment>
<accession>A0A6J6NHD1</accession>
<evidence type="ECO:0000256" key="1">
    <source>
        <dbReference type="ARBA" id="ARBA00006484"/>
    </source>
</evidence>
<dbReference type="Pfam" id="PF00106">
    <property type="entry name" value="adh_short"/>
    <property type="match status" value="1"/>
</dbReference>
<proteinExistence type="inferred from homology"/>
<dbReference type="PANTHER" id="PTHR43669:SF6">
    <property type="entry name" value="DECAPRENYLPHOSPHORYL-2-KETO-BETA-D-ERYTHRO-PENTOSE REDUCTASE"/>
    <property type="match status" value="1"/>
</dbReference>
<protein>
    <submittedName>
        <fullName evidence="3">Unannotated protein</fullName>
    </submittedName>
</protein>
<dbReference type="InterPro" id="IPR020904">
    <property type="entry name" value="Sc_DH/Rdtase_CS"/>
</dbReference>
<dbReference type="InterPro" id="IPR002347">
    <property type="entry name" value="SDR_fam"/>
</dbReference>
<dbReference type="AlphaFoldDB" id="A0A6J6NHD1"/>
<dbReference type="Gene3D" id="3.40.50.720">
    <property type="entry name" value="NAD(P)-binding Rossmann-like Domain"/>
    <property type="match status" value="1"/>
</dbReference>
<sequence length="244" mass="25080">MNDAFGLPSRIVVLGGGSEIGQAIVAAIVAEKPADVVLAGRTPVTLPDVPAARSLERIEFDATATESHGAFFDSLFAAGDVDLVVLAFGVVGEQAVAEQDPAAAVEIAMTNYVGAVSSLTHVSTRLAAQGHGTIVVLSSVAGQKARRSNSVYGSSKAGLDAFTEGLQLASLGTGVGVIHVRPGFVKTKMTANLKAAPFATTAEAVATAVVAELGKGNRTVWVPAILRPVMWLIRAMPPRVLRSL</sequence>
<dbReference type="GO" id="GO:0016491">
    <property type="term" value="F:oxidoreductase activity"/>
    <property type="evidence" value="ECO:0007669"/>
    <property type="project" value="UniProtKB-KW"/>
</dbReference>
<dbReference type="InterPro" id="IPR036291">
    <property type="entry name" value="NAD(P)-bd_dom_sf"/>
</dbReference>
<keyword evidence="2" id="KW-0560">Oxidoreductase</keyword>
<evidence type="ECO:0000313" key="3">
    <source>
        <dbReference type="EMBL" id="CAB4685729.1"/>
    </source>
</evidence>
<dbReference type="PANTHER" id="PTHR43669">
    <property type="entry name" value="5-KETO-D-GLUCONATE 5-REDUCTASE"/>
    <property type="match status" value="1"/>
</dbReference>
<dbReference type="EMBL" id="CAEZXP010000001">
    <property type="protein sequence ID" value="CAB4685729.1"/>
    <property type="molecule type" value="Genomic_DNA"/>
</dbReference>
<reference evidence="3" key="1">
    <citation type="submission" date="2020-05" db="EMBL/GenBank/DDBJ databases">
        <authorList>
            <person name="Chiriac C."/>
            <person name="Salcher M."/>
            <person name="Ghai R."/>
            <person name="Kavagutti S V."/>
        </authorList>
    </citation>
    <scope>NUCLEOTIDE SEQUENCE</scope>
</reference>
<dbReference type="SUPFAM" id="SSF51735">
    <property type="entry name" value="NAD(P)-binding Rossmann-fold domains"/>
    <property type="match status" value="1"/>
</dbReference>
<organism evidence="3">
    <name type="scientific">freshwater metagenome</name>
    <dbReference type="NCBI Taxonomy" id="449393"/>
    <lineage>
        <taxon>unclassified sequences</taxon>
        <taxon>metagenomes</taxon>
        <taxon>ecological metagenomes</taxon>
    </lineage>
</organism>
<gene>
    <name evidence="3" type="ORF">UFOPK2399_00271</name>
</gene>
<dbReference type="CDD" id="cd05233">
    <property type="entry name" value="SDR_c"/>
    <property type="match status" value="1"/>
</dbReference>